<protein>
    <submittedName>
        <fullName evidence="3">FHA domain-containing protein</fullName>
    </submittedName>
</protein>
<evidence type="ECO:0000313" key="4">
    <source>
        <dbReference type="Proteomes" id="UP000565711"/>
    </source>
</evidence>
<dbReference type="Gene3D" id="2.60.200.20">
    <property type="match status" value="1"/>
</dbReference>
<evidence type="ECO:0000256" key="1">
    <source>
        <dbReference type="ARBA" id="ARBA00022553"/>
    </source>
</evidence>
<dbReference type="Pfam" id="PF00498">
    <property type="entry name" value="FHA"/>
    <property type="match status" value="1"/>
</dbReference>
<organism evidence="3 4">
    <name type="scientific">Nocardia vermiculata</name>
    <dbReference type="NCBI Taxonomy" id="257274"/>
    <lineage>
        <taxon>Bacteria</taxon>
        <taxon>Bacillati</taxon>
        <taxon>Actinomycetota</taxon>
        <taxon>Actinomycetes</taxon>
        <taxon>Mycobacteriales</taxon>
        <taxon>Nocardiaceae</taxon>
        <taxon>Nocardia</taxon>
    </lineage>
</organism>
<name>A0A846XSG7_9NOCA</name>
<evidence type="ECO:0000259" key="2">
    <source>
        <dbReference type="PROSITE" id="PS50006"/>
    </source>
</evidence>
<feature type="domain" description="FHA" evidence="2">
    <location>
        <begin position="39"/>
        <end position="87"/>
    </location>
</feature>
<comment type="caution">
    <text evidence="3">The sequence shown here is derived from an EMBL/GenBank/DDBJ whole genome shotgun (WGS) entry which is preliminary data.</text>
</comment>
<evidence type="ECO:0000313" key="3">
    <source>
        <dbReference type="EMBL" id="NKY48820.1"/>
    </source>
</evidence>
<dbReference type="PANTHER" id="PTHR23308">
    <property type="entry name" value="NUCLEAR INHIBITOR OF PROTEIN PHOSPHATASE-1"/>
    <property type="match status" value="1"/>
</dbReference>
<dbReference type="InterPro" id="IPR008984">
    <property type="entry name" value="SMAD_FHA_dom_sf"/>
</dbReference>
<keyword evidence="1" id="KW-0597">Phosphoprotein</keyword>
<sequence>MTVHELVRQPPAPTGPTLVIEVTRGPCTGVRFPLRTGTTVIGSHPECDVVLPDTTVSRRHAAIHIDGCAKLTDLGSLNGTYLNRRVIDEAPLTAGDELCIGRFRTVVRAVAELEDRAEEPICVARRMPRTA</sequence>
<reference evidence="3 4" key="1">
    <citation type="submission" date="2020-04" db="EMBL/GenBank/DDBJ databases">
        <title>MicrobeNet Type strains.</title>
        <authorList>
            <person name="Nicholson A.C."/>
        </authorList>
    </citation>
    <scope>NUCLEOTIDE SEQUENCE [LARGE SCALE GENOMIC DNA]</scope>
    <source>
        <strain evidence="3 4">JCM 12354</strain>
    </source>
</reference>
<dbReference type="RefSeq" id="WP_067869967.1">
    <property type="nucleotide sequence ID" value="NZ_JAAXOP010000001.1"/>
</dbReference>
<dbReference type="InterPro" id="IPR000253">
    <property type="entry name" value="FHA_dom"/>
</dbReference>
<dbReference type="InterPro" id="IPR050923">
    <property type="entry name" value="Cell_Proc_Reg/RNA_Proc"/>
</dbReference>
<keyword evidence="4" id="KW-1185">Reference proteome</keyword>
<dbReference type="EMBL" id="JAAXOP010000001">
    <property type="protein sequence ID" value="NKY48820.1"/>
    <property type="molecule type" value="Genomic_DNA"/>
</dbReference>
<dbReference type="PROSITE" id="PS50006">
    <property type="entry name" value="FHA_DOMAIN"/>
    <property type="match status" value="1"/>
</dbReference>
<proteinExistence type="predicted"/>
<gene>
    <name evidence="3" type="ORF">HGA08_01170</name>
</gene>
<dbReference type="SMART" id="SM00240">
    <property type="entry name" value="FHA"/>
    <property type="match status" value="1"/>
</dbReference>
<dbReference type="AlphaFoldDB" id="A0A846XSG7"/>
<accession>A0A846XSG7</accession>
<dbReference type="SUPFAM" id="SSF49879">
    <property type="entry name" value="SMAD/FHA domain"/>
    <property type="match status" value="1"/>
</dbReference>
<dbReference type="Proteomes" id="UP000565711">
    <property type="component" value="Unassembled WGS sequence"/>
</dbReference>